<dbReference type="GO" id="GO:0042981">
    <property type="term" value="P:regulation of apoptotic process"/>
    <property type="evidence" value="ECO:0007669"/>
    <property type="project" value="InterPro"/>
</dbReference>
<dbReference type="PROSITE" id="PS50837">
    <property type="entry name" value="NACHT"/>
    <property type="match status" value="1"/>
</dbReference>
<evidence type="ECO:0000256" key="7">
    <source>
        <dbReference type="ARBA" id="ARBA00022859"/>
    </source>
</evidence>
<comment type="subcellular location">
    <subcellularLocation>
        <location evidence="1">Cytoplasm</location>
    </subcellularLocation>
</comment>
<feature type="coiled-coil region" evidence="8">
    <location>
        <begin position="980"/>
        <end position="1007"/>
    </location>
</feature>
<dbReference type="GO" id="GO:0005737">
    <property type="term" value="C:cytoplasm"/>
    <property type="evidence" value="ECO:0007669"/>
    <property type="project" value="UniProtKB-SubCell"/>
</dbReference>
<keyword evidence="3" id="KW-0399">Innate immunity</keyword>
<organism evidence="11 12">
    <name type="scientific">Anabarilius grahami</name>
    <name type="common">Kanglang fish</name>
    <name type="synonym">Barilius grahami</name>
    <dbReference type="NCBI Taxonomy" id="495550"/>
    <lineage>
        <taxon>Eukaryota</taxon>
        <taxon>Metazoa</taxon>
        <taxon>Chordata</taxon>
        <taxon>Craniata</taxon>
        <taxon>Vertebrata</taxon>
        <taxon>Euteleostomi</taxon>
        <taxon>Actinopterygii</taxon>
        <taxon>Neopterygii</taxon>
        <taxon>Teleostei</taxon>
        <taxon>Ostariophysi</taxon>
        <taxon>Cypriniformes</taxon>
        <taxon>Xenocyprididae</taxon>
        <taxon>Xenocypridinae</taxon>
        <taxon>Xenocypridinae incertae sedis</taxon>
        <taxon>Anabarilius</taxon>
    </lineage>
</organism>
<dbReference type="GO" id="GO:0005524">
    <property type="term" value="F:ATP binding"/>
    <property type="evidence" value="ECO:0007669"/>
    <property type="project" value="UniProtKB-KW"/>
</dbReference>
<dbReference type="Gene3D" id="3.80.10.10">
    <property type="entry name" value="Ribonuclease Inhibitor"/>
    <property type="match status" value="1"/>
</dbReference>
<keyword evidence="12" id="KW-1185">Reference proteome</keyword>
<evidence type="ECO:0000313" key="12">
    <source>
        <dbReference type="Proteomes" id="UP000281406"/>
    </source>
</evidence>
<dbReference type="InterPro" id="IPR001315">
    <property type="entry name" value="CARD"/>
</dbReference>
<dbReference type="InterPro" id="IPR027417">
    <property type="entry name" value="P-loop_NTPase"/>
</dbReference>
<dbReference type="SUPFAM" id="SSF52540">
    <property type="entry name" value="P-loop containing nucleoside triphosphate hydrolases"/>
    <property type="match status" value="2"/>
</dbReference>
<dbReference type="PROSITE" id="PS50209">
    <property type="entry name" value="CARD"/>
    <property type="match status" value="1"/>
</dbReference>
<keyword evidence="7" id="KW-0391">Immunity</keyword>
<keyword evidence="2" id="KW-0963">Cytoplasm</keyword>
<dbReference type="Gene3D" id="1.20.58.1200">
    <property type="entry name" value="RNA silencing suppressor P21, N-terminal domain"/>
    <property type="match status" value="3"/>
</dbReference>
<dbReference type="CDD" id="cd00009">
    <property type="entry name" value="AAA"/>
    <property type="match status" value="1"/>
</dbReference>
<dbReference type="Gene3D" id="3.30.70.1820">
    <property type="entry name" value="L1 transposable element, RRM domain"/>
    <property type="match status" value="1"/>
</dbReference>
<gene>
    <name evidence="11" type="ORF">DPX16_7980</name>
</gene>
<evidence type="ECO:0000256" key="5">
    <source>
        <dbReference type="ARBA" id="ARBA00022741"/>
    </source>
</evidence>
<evidence type="ECO:0000256" key="1">
    <source>
        <dbReference type="ARBA" id="ARBA00004496"/>
    </source>
</evidence>
<dbReference type="SUPFAM" id="SSF47986">
    <property type="entry name" value="DEATH domain"/>
    <property type="match status" value="1"/>
</dbReference>
<protein>
    <submittedName>
        <fullName evidence="11">Nucleotide-binding oligomerization domain-containing protein 2</fullName>
    </submittedName>
</protein>
<dbReference type="Proteomes" id="UP000281406">
    <property type="component" value="Unassembled WGS sequence"/>
</dbReference>
<name>A0A3N0Z4Z7_ANAGA</name>
<dbReference type="Pfam" id="PF00619">
    <property type="entry name" value="CARD"/>
    <property type="match status" value="1"/>
</dbReference>
<dbReference type="Pfam" id="PF05729">
    <property type="entry name" value="NACHT"/>
    <property type="match status" value="1"/>
</dbReference>
<dbReference type="SUPFAM" id="SSF52047">
    <property type="entry name" value="RNI-like"/>
    <property type="match status" value="1"/>
</dbReference>
<dbReference type="InterPro" id="IPR032675">
    <property type="entry name" value="LRR_dom_sf"/>
</dbReference>
<evidence type="ECO:0000259" key="10">
    <source>
        <dbReference type="PROSITE" id="PS50837"/>
    </source>
</evidence>
<dbReference type="InterPro" id="IPR052090">
    <property type="entry name" value="Cytolytic_pore-forming_toxin"/>
</dbReference>
<dbReference type="EMBL" id="RJVU01014084">
    <property type="protein sequence ID" value="ROL53038.1"/>
    <property type="molecule type" value="Genomic_DNA"/>
</dbReference>
<dbReference type="PANTHER" id="PTHR31594">
    <property type="entry name" value="AIG1-TYPE G DOMAIN-CONTAINING PROTEIN"/>
    <property type="match status" value="1"/>
</dbReference>
<proteinExistence type="predicted"/>
<dbReference type="PANTHER" id="PTHR31594:SF16">
    <property type="entry name" value="SI:CH211-281L24.3"/>
    <property type="match status" value="1"/>
</dbReference>
<dbReference type="CDD" id="cd01671">
    <property type="entry name" value="CARD"/>
    <property type="match status" value="1"/>
</dbReference>
<sequence>MVLLRRPGNPPLQNPTPFMHFDSYDCRVYNFLETITAETQSEVAVELNIRPGNPPLQNPTPFMHFDSYDCRVYNFLETITAETQSEVAVELNISMACAQECAAEYLRNCRRNLVTQMRNLPLIIENLYQQTVFNDHEVDALNAERTEFDKARSILNWVINKGETACYELLRILDVTQKRTLDSDLHYWICCFPFRVEDAYVSYSFGTKPCQNYQTELKKKAEIILKDQREHCNKCLDDKAHVNFHFLPLVLETDSVVKTPQCKIKLKNKKCKKLRPKKLRSYIPNEEQTLSPEDLLKCQDKNILLVGKPGIGKTTVVQEMMRLWAEKDYRVFYYMFYFDESVLAHSSRVVNLESILFDVYLKPKEKDRKEVFQDIEENSENVVIVFDGVVDLEENSTLWKIMKHELLPDAKIIITCRSEVEYDPLFSCWPTRKVYVQGFSEESINTYYKSMLGHDPVLLDVVLKNQELFSLSHVPMYAFMIVDLIQFKNDNVYNHPHTVTEMYIHIFRVAVKKHGKKKIEEIDVYMKEIKDQIHFLMKKAFSATMQKCLNLPDITSVKKDICHAFLKMITTRDSPTSATTYCTFLHNTMQEFFSALWLLGHPGEIEKVLQLCQTEENKHMRHVLPFLCGLLGEHNINLIKCLFPEDQIKKTSDWFIEKFLDTFLQPQSESEEVDLLYVCQCLYELQSPKACLMFLEKMDHQLEPEGDLDPHQCCALAYVIGQCREKEVYLDLEDCNVTDTGMKMMLSCSPKIRLKIWEEPLKQITFFLEFFHKSFQQCSCSFFDPRPRNNPELSDALLDLCSHVKNYETQTGRSFLPALQSFFQSPDVWIIDLSERKTSVLLEVLNLQTEKKLVKLIGCSEEESEMRSFLQCLPYISQLSFYLQLISLLNLFKVVDLLICWFVVTMPKAKAVQTDSNVETVTMASLTHLLESLRTAISEDFKQTFSALETKLNGVITTVTEHAEKLETLESEGDVRELCLKAAKESITKLQTDHAKLAAKIADLESRSRRNNIRVIGVPESVEGPQPTAFCAKILEEVFGGVLDSPVECERAHRALASIPPSNQRPRPIIIRLLRFQVKDKIIRHARTMRGRLLFWGHPILVFEDYPPDVVEQRKEFKTDMSELYERGFKSVLLYPARLYIKMESEARNTFPRFSYNKVSAVKLLLNLSVAAVENVTVTGTRFSTLLSSVCSYKTFPLDQEYDDDYDDVYQSDFLLDLYSHVKNYETQTGRSFLPALQSVFQSPDVWIIDLSQRKTFILLEVLKLQTEKKPVDLRRCSEEESEMKSFLQCLPYISQLRFSYNKVSAVKFLLNLSVAAVENDTFTGTRFSTLLSSVCSYKTFPFDQEYCDDQSDFLLDLCSHVKNYETQTGRSFLPALQSVFQSPDVWIIYLSQRKTFILLEVLKLQTEKKPVELIGCSEEESEMMSLLQCLPYISQLSCSERCLLPLVKVVQLRENPDLVTLLLEVLDFSFSLEESLPSKSCRSVGKILRFSADRLNLTLKPKAISIRGTRLLFRHITHIHTLRLSGYMVVRIVQALRFMRVQTPVTVNELTLDPNDTQLSERKRSRVLSSLAILLRLWTVQCLNLTEYKMESVSLSVLLCHQGPLIIRPSKESLQKLVECVYEAQEQELTQDFLQKVDGDLTSCSLSWEELHYFLQHKIQQITVNFRKSNIQYNIREILPFMNMIQFKQMSSSFMLSVIREIYASGSGGFVSSLLSSVKNYISLQSRELDSVHCAALRFTLQHCTAVSLNLLWTSIPEEELESIVPLFRHVSSLSVDRRLLLKMLHCCSVSDVQQEAAAVLLSVLQHKLDFSCRSALDLTTNTDSEPLHLTSEDCRVMSTVIQRAHTHTQLILQDCEINTAGMDQLFPVLHSVKLCCGKSLLLQFLAHVRPEEAASLSRALGDEVDLSQTHLEPQVCEGLVLILEYSEGLTELDLSQCRLTDHSLDLLLPNLHKAQNIDFSGNSITDIGAQRIYSIVSHNSNIKTVRLFNNRIEFRQLFLTDPRFEIW</sequence>
<dbReference type="InterPro" id="IPR041267">
    <property type="entry name" value="NLRP_HD2"/>
</dbReference>
<dbReference type="GO" id="GO:0045087">
    <property type="term" value="P:innate immune response"/>
    <property type="evidence" value="ECO:0007669"/>
    <property type="project" value="UniProtKB-KW"/>
</dbReference>
<feature type="domain" description="NACHT" evidence="10">
    <location>
        <begin position="301"/>
        <end position="418"/>
    </location>
</feature>
<dbReference type="InterPro" id="IPR007111">
    <property type="entry name" value="NACHT_NTPase"/>
</dbReference>
<dbReference type="Gene3D" id="1.10.533.10">
    <property type="entry name" value="Death Domain, Fas"/>
    <property type="match status" value="1"/>
</dbReference>
<keyword evidence="5" id="KW-0547">Nucleotide-binding</keyword>
<evidence type="ECO:0000256" key="8">
    <source>
        <dbReference type="SAM" id="Coils"/>
    </source>
</evidence>
<keyword evidence="6" id="KW-0067">ATP-binding</keyword>
<feature type="domain" description="CARD" evidence="9">
    <location>
        <begin position="98"/>
        <end position="173"/>
    </location>
</feature>
<keyword evidence="8" id="KW-0175">Coiled coil</keyword>
<dbReference type="Gene3D" id="3.40.50.300">
    <property type="entry name" value="P-loop containing nucleotide triphosphate hydrolases"/>
    <property type="match status" value="1"/>
</dbReference>
<evidence type="ECO:0000256" key="3">
    <source>
        <dbReference type="ARBA" id="ARBA00022588"/>
    </source>
</evidence>
<dbReference type="OrthoDB" id="120976at2759"/>
<dbReference type="FunFam" id="3.40.50.300:FF:006019">
    <property type="entry name" value="Si:ch211-108d22.2"/>
    <property type="match status" value="1"/>
</dbReference>
<reference evidence="11 12" key="1">
    <citation type="submission" date="2018-10" db="EMBL/GenBank/DDBJ databases">
        <title>Genome assembly for a Yunnan-Guizhou Plateau 3E fish, Anabarilius grahami (Regan), and its evolutionary and genetic applications.</title>
        <authorList>
            <person name="Jiang W."/>
        </authorList>
    </citation>
    <scope>NUCLEOTIDE SEQUENCE [LARGE SCALE GENOMIC DNA]</scope>
    <source>
        <strain evidence="11">AG-KIZ</strain>
        <tissue evidence="11">Muscle</tissue>
    </source>
</reference>
<evidence type="ECO:0000256" key="6">
    <source>
        <dbReference type="ARBA" id="ARBA00022840"/>
    </source>
</evidence>
<comment type="caution">
    <text evidence="11">The sequence shown here is derived from an EMBL/GenBank/DDBJ whole genome shotgun (WGS) entry which is preliminary data.</text>
</comment>
<evidence type="ECO:0000259" key="9">
    <source>
        <dbReference type="PROSITE" id="PS50209"/>
    </source>
</evidence>
<evidence type="ECO:0000256" key="2">
    <source>
        <dbReference type="ARBA" id="ARBA00022490"/>
    </source>
</evidence>
<evidence type="ECO:0000313" key="11">
    <source>
        <dbReference type="EMBL" id="ROL53038.1"/>
    </source>
</evidence>
<dbReference type="Pfam" id="PF17776">
    <property type="entry name" value="NLRC4_HD2"/>
    <property type="match status" value="1"/>
</dbReference>
<accession>A0A3N0Z4Z7</accession>
<dbReference type="InterPro" id="IPR011029">
    <property type="entry name" value="DEATH-like_dom_sf"/>
</dbReference>
<keyword evidence="4" id="KW-0677">Repeat</keyword>
<evidence type="ECO:0000256" key="4">
    <source>
        <dbReference type="ARBA" id="ARBA00022737"/>
    </source>
</evidence>
<dbReference type="FunFam" id="1.20.58.1200:FF:000001">
    <property type="entry name" value="Si:ch211-108d22.2"/>
    <property type="match status" value="1"/>
</dbReference>